<accession>A0A6B1DPW2</accession>
<dbReference type="AlphaFoldDB" id="A0A6B1DPW2"/>
<dbReference type="Gene3D" id="2.60.120.620">
    <property type="entry name" value="q2cbj1_9rhob like domain"/>
    <property type="match status" value="1"/>
</dbReference>
<dbReference type="GO" id="GO:0005506">
    <property type="term" value="F:iron ion binding"/>
    <property type="evidence" value="ECO:0007669"/>
    <property type="project" value="UniProtKB-ARBA"/>
</dbReference>
<dbReference type="GO" id="GO:0016706">
    <property type="term" value="F:2-oxoglutarate-dependent dioxygenase activity"/>
    <property type="evidence" value="ECO:0007669"/>
    <property type="project" value="UniProtKB-ARBA"/>
</dbReference>
<gene>
    <name evidence="1" type="ORF">F4Y08_00205</name>
</gene>
<dbReference type="PANTHER" id="PTHR20883">
    <property type="entry name" value="PHYTANOYL-COA DIOXYGENASE DOMAIN CONTAINING 1"/>
    <property type="match status" value="1"/>
</dbReference>
<reference evidence="1" key="1">
    <citation type="submission" date="2019-09" db="EMBL/GenBank/DDBJ databases">
        <title>Characterisation of the sponge microbiome using genome-centric metagenomics.</title>
        <authorList>
            <person name="Engelberts J.P."/>
            <person name="Robbins S.J."/>
            <person name="De Goeij J.M."/>
            <person name="Aranda M."/>
            <person name="Bell S.C."/>
            <person name="Webster N.S."/>
        </authorList>
    </citation>
    <scope>NUCLEOTIDE SEQUENCE</scope>
    <source>
        <strain evidence="1">SB0662_bin_9</strain>
    </source>
</reference>
<keyword evidence="1" id="KW-0560">Oxidoreductase</keyword>
<evidence type="ECO:0000313" key="1">
    <source>
        <dbReference type="EMBL" id="MYD88752.1"/>
    </source>
</evidence>
<name>A0A6B1DPW2_9CHLR</name>
<organism evidence="1">
    <name type="scientific">Caldilineaceae bacterium SB0662_bin_9</name>
    <dbReference type="NCBI Taxonomy" id="2605258"/>
    <lineage>
        <taxon>Bacteria</taxon>
        <taxon>Bacillati</taxon>
        <taxon>Chloroflexota</taxon>
        <taxon>Caldilineae</taxon>
        <taxon>Caldilineales</taxon>
        <taxon>Caldilineaceae</taxon>
    </lineage>
</organism>
<proteinExistence type="predicted"/>
<sequence length="259" mass="29708">MLDSQDVAFFEDNGFLHIPEVFTSEETQELSDELDRLVAEWALTSPGWEGNWRNIYMDPEVAKQSKLTAMHDLQFYSQVWFRGITNPRLVNAVSDLIGPNIELHHSTLHIKPPQSGHPFPMHQDSPFYPHQAKGFVDVLVHLDDTNEENGEIRFLAGSHKQGALEHLTAEGIYYYLPPDDYRLTDTVPVPAKKGDVVAFHLWTVHGSYINRTNQPRRLVRIGFRDPQNPQVAGQSFQRPNLLLKGYRDRVEGQELLRNS</sequence>
<dbReference type="InterPro" id="IPR008775">
    <property type="entry name" value="Phytyl_CoA_dOase-like"/>
</dbReference>
<dbReference type="SUPFAM" id="SSF51197">
    <property type="entry name" value="Clavaminate synthase-like"/>
    <property type="match status" value="1"/>
</dbReference>
<comment type="caution">
    <text evidence="1">The sequence shown here is derived from an EMBL/GenBank/DDBJ whole genome shotgun (WGS) entry which is preliminary data.</text>
</comment>
<keyword evidence="1" id="KW-0223">Dioxygenase</keyword>
<dbReference type="EMBL" id="VXPY01000002">
    <property type="protein sequence ID" value="MYD88752.1"/>
    <property type="molecule type" value="Genomic_DNA"/>
</dbReference>
<dbReference type="Pfam" id="PF05721">
    <property type="entry name" value="PhyH"/>
    <property type="match status" value="1"/>
</dbReference>
<protein>
    <submittedName>
        <fullName evidence="1">Phytanoyl-CoA dioxygenase family protein</fullName>
    </submittedName>
</protein>
<dbReference type="PANTHER" id="PTHR20883:SF48">
    <property type="entry name" value="ECTOINE DIOXYGENASE"/>
    <property type="match status" value="1"/>
</dbReference>